<evidence type="ECO:0000313" key="2">
    <source>
        <dbReference type="EMBL" id="KKL67771.1"/>
    </source>
</evidence>
<dbReference type="EMBL" id="LAZR01026755">
    <property type="protein sequence ID" value="KKL67771.1"/>
    <property type="molecule type" value="Genomic_DNA"/>
</dbReference>
<accession>A0A0F9ENF9</accession>
<dbReference type="AlphaFoldDB" id="A0A0F9ENF9"/>
<proteinExistence type="predicted"/>
<sequence length="116" mass="12822">MPEKKDKLALVREAGEAIREDLAANMRARIGEVVTSEMLTETRDTLTQVFRNYLEMLIPGVNVVCVSRVTDEEAVFMLKVRGELRVSIKPGADDPSLPDPVPAESDSSMDGEDDDE</sequence>
<comment type="caution">
    <text evidence="2">The sequence shown here is derived from an EMBL/GenBank/DDBJ whole genome shotgun (WGS) entry which is preliminary data.</text>
</comment>
<feature type="region of interest" description="Disordered" evidence="1">
    <location>
        <begin position="88"/>
        <end position="116"/>
    </location>
</feature>
<gene>
    <name evidence="2" type="ORF">LCGC14_2131670</name>
</gene>
<organism evidence="2">
    <name type="scientific">marine sediment metagenome</name>
    <dbReference type="NCBI Taxonomy" id="412755"/>
    <lineage>
        <taxon>unclassified sequences</taxon>
        <taxon>metagenomes</taxon>
        <taxon>ecological metagenomes</taxon>
    </lineage>
</organism>
<protein>
    <submittedName>
        <fullName evidence="2">Uncharacterized protein</fullName>
    </submittedName>
</protein>
<name>A0A0F9ENF9_9ZZZZ</name>
<evidence type="ECO:0000256" key="1">
    <source>
        <dbReference type="SAM" id="MobiDB-lite"/>
    </source>
</evidence>
<feature type="compositionally biased region" description="Acidic residues" evidence="1">
    <location>
        <begin position="107"/>
        <end position="116"/>
    </location>
</feature>
<reference evidence="2" key="1">
    <citation type="journal article" date="2015" name="Nature">
        <title>Complex archaea that bridge the gap between prokaryotes and eukaryotes.</title>
        <authorList>
            <person name="Spang A."/>
            <person name="Saw J.H."/>
            <person name="Jorgensen S.L."/>
            <person name="Zaremba-Niedzwiedzka K."/>
            <person name="Martijn J."/>
            <person name="Lind A.E."/>
            <person name="van Eijk R."/>
            <person name="Schleper C."/>
            <person name="Guy L."/>
            <person name="Ettema T.J."/>
        </authorList>
    </citation>
    <scope>NUCLEOTIDE SEQUENCE</scope>
</reference>